<organism evidence="2 3">
    <name type="scientific">Kaistella pullorum</name>
    <dbReference type="NCBI Taxonomy" id="2763074"/>
    <lineage>
        <taxon>Bacteria</taxon>
        <taxon>Pseudomonadati</taxon>
        <taxon>Bacteroidota</taxon>
        <taxon>Flavobacteriia</taxon>
        <taxon>Flavobacteriales</taxon>
        <taxon>Weeksellaceae</taxon>
        <taxon>Chryseobacterium group</taxon>
        <taxon>Kaistella</taxon>
    </lineage>
</organism>
<keyword evidence="1" id="KW-0472">Membrane</keyword>
<dbReference type="EMBL" id="JACSPS010000001">
    <property type="protein sequence ID" value="MBD8017376.1"/>
    <property type="molecule type" value="Genomic_DNA"/>
</dbReference>
<comment type="caution">
    <text evidence="2">The sequence shown here is derived from an EMBL/GenBank/DDBJ whole genome shotgun (WGS) entry which is preliminary data.</text>
</comment>
<protein>
    <submittedName>
        <fullName evidence="2">Uncharacterized protein</fullName>
    </submittedName>
</protein>
<keyword evidence="1" id="KW-0812">Transmembrane</keyword>
<sequence length="176" mass="19400">MKDFDIEKLERKNIYRTPDNFFADVQANVLREAAPAPQAKVISLNWAYAAAAAVATIFGVTFMMNQDEAEPQIVQNDQQVSPPPSAPIIEETVPEATLAYQTFEEDLTSVETDNQKDVAAPTMIAAKQKSEKIEVAKSTAVSPEVQVDQILANISMAELADLGKNAEQDVYLDLYY</sequence>
<accession>A0ABR8WL12</accession>
<feature type="transmembrane region" description="Helical" evidence="1">
    <location>
        <begin position="46"/>
        <end position="64"/>
    </location>
</feature>
<keyword evidence="3" id="KW-1185">Reference proteome</keyword>
<name>A0ABR8WL12_9FLAO</name>
<evidence type="ECO:0000256" key="1">
    <source>
        <dbReference type="SAM" id="Phobius"/>
    </source>
</evidence>
<dbReference type="Proteomes" id="UP000626242">
    <property type="component" value="Unassembled WGS sequence"/>
</dbReference>
<reference evidence="2 3" key="1">
    <citation type="submission" date="2020-08" db="EMBL/GenBank/DDBJ databases">
        <title>A Genomic Blueprint of the Chicken Gut Microbiome.</title>
        <authorList>
            <person name="Gilroy R."/>
            <person name="Ravi A."/>
            <person name="Getino M."/>
            <person name="Pursley I."/>
            <person name="Horton D.L."/>
            <person name="Alikhan N.-F."/>
            <person name="Baker D."/>
            <person name="Gharbi K."/>
            <person name="Hall N."/>
            <person name="Watson M."/>
            <person name="Adriaenssens E.M."/>
            <person name="Foster-Nyarko E."/>
            <person name="Jarju S."/>
            <person name="Secka A."/>
            <person name="Antonio M."/>
            <person name="Oren A."/>
            <person name="Chaudhuri R."/>
            <person name="La Ragione R.M."/>
            <person name="Hildebrand F."/>
            <person name="Pallen M.J."/>
        </authorList>
    </citation>
    <scope>NUCLEOTIDE SEQUENCE [LARGE SCALE GENOMIC DNA]</scope>
    <source>
        <strain evidence="2 3">Sa1CVA4</strain>
    </source>
</reference>
<gene>
    <name evidence="2" type="ORF">H9628_02725</name>
</gene>
<evidence type="ECO:0000313" key="2">
    <source>
        <dbReference type="EMBL" id="MBD8017376.1"/>
    </source>
</evidence>
<proteinExistence type="predicted"/>
<keyword evidence="1" id="KW-1133">Transmembrane helix</keyword>
<dbReference type="RefSeq" id="WP_251832580.1">
    <property type="nucleotide sequence ID" value="NZ_JACSPS010000001.1"/>
</dbReference>
<evidence type="ECO:0000313" key="3">
    <source>
        <dbReference type="Proteomes" id="UP000626242"/>
    </source>
</evidence>